<organism evidence="8 9">
    <name type="scientific">Candidatus Acidifodinimicrobium mancum</name>
    <dbReference type="NCBI Taxonomy" id="2898728"/>
    <lineage>
        <taxon>Archaea</taxon>
        <taxon>Candidatus Parvarchaeota</taxon>
        <taxon>Candidatus Acidifodinimicrobiaceae</taxon>
        <taxon>Candidatus Acidifodinimicrobium</taxon>
    </lineage>
</organism>
<feature type="domain" description="SMC hinge" evidence="7">
    <location>
        <begin position="488"/>
        <end position="603"/>
    </location>
</feature>
<evidence type="ECO:0000256" key="3">
    <source>
        <dbReference type="ARBA" id="ARBA00022840"/>
    </source>
</evidence>
<reference evidence="8 9" key="1">
    <citation type="submission" date="2020-09" db="EMBL/GenBank/DDBJ databases">
        <title>Genomic characterization of a novel Parvarchaeota family in acid mine drainage sediments.</title>
        <authorList>
            <person name="Luo Z.-H."/>
        </authorList>
    </citation>
    <scope>NUCLEOTIDE SEQUENCE [LARGE SCALE GENOMIC DNA]</scope>
    <source>
        <strain evidence="8">MAS1_bins.189</strain>
    </source>
</reference>
<dbReference type="GO" id="GO:0016887">
    <property type="term" value="F:ATP hydrolysis activity"/>
    <property type="evidence" value="ECO:0007669"/>
    <property type="project" value="InterPro"/>
</dbReference>
<comment type="subcellular location">
    <subcellularLocation>
        <location evidence="6">Cytoplasm</location>
    </subcellularLocation>
</comment>
<comment type="subunit">
    <text evidence="6">Homodimer.</text>
</comment>
<sequence length="1110" mass="124847">MTYIKEIELNNFKSFSGSNKFTFTKTINAIVGANGSGKSNIIDAIMFVLGESSKKEMRSEMLSDLVFNGGKKQKPAETAYVKLTLDNSDGSFKSTEEREVALMRKVDKSGKSAFRVNGRASTREEILNLLAEVKLDKNNFNIVPQGEILEITSLQPEEKLEIIKSLSGISVFEEKKEKSIDEMKKVDENINKIEMMQKERQRFMDQLNEEKKRADEFKELKEQQRTLKVKSLLLRKQSIDKDLASLQAEYDVIKGKSGGLEREIEELAKKKSDINREIEDINLKAGEEGEKEISEAEENYRSLEGEVGRLRILSNTDAEQLNQIASTIKNLESSKEDIEKQIEAENGMIGRDTKTLRSLEEKRVELDKISSKAENYHAKVEGLEKELGKINKELYDYKLALSNYPKLLEKQEKIAALSESKASLTAEKNSSTIKFSELKSEVERLRSELSQHERSIKNIEQSLISKRSSMFEYSRAVEVSSKLSASLPGVYGTLSQLFRVKDISHSEAIFNAIGRRADFIVVDTEDTASKAIELLKSNRLGSFSFIPLNKIIYFPVSGRPGETGIIDYLINLVEYDQKFEGAVRFALSDTVLFDSFQNAKKVIGKYRMVTLDGTVFEKNGVISGGSSSRSDTLALNRSISELTRDLEKQNAEKNELSEKLSKKDGELNFLLSRINYSEQKLKEVERELNEAQSSVKTLSGSEGDISKKISELEESRAKLIESLRMFETPAADQKNYKAEIDILDKEIKELEIKIANSSNKIENILKFELNNTARRLQELAKERSKFESEVSQLKGKLGSLEKDLEASKAEVESKSKTLISLRRRREELMSDLTKIDKQIDGLSQDNQKFVNQLNELNLKKAGITAKLETLEEEMKAYDLSGIGLEEKDDLQNVQSRLNSITRKVDNFGPINELAVSKYDEALAKFNENKAQLDVLNGEKQKLLDVIRDIDQKKLQALMDTLSVLNDIFDKTFNFVTGGHASLIPENSEDVFGTGLDVRVDLPNKKVHSIVGLSGGEQSIVAICLLLAMSKLTGSQFYVLDEVDAALDSVNASKFSSLLKNFSEGAQFIIISHNDTTILNVDKAYGVYMDDSGISRAVSIDINETIKQKAQ</sequence>
<keyword evidence="1 6" id="KW-0963">Cytoplasm</keyword>
<dbReference type="SUPFAM" id="SSF52540">
    <property type="entry name" value="P-loop containing nucleoside triphosphate hydrolases"/>
    <property type="match status" value="1"/>
</dbReference>
<evidence type="ECO:0000313" key="9">
    <source>
        <dbReference type="Proteomes" id="UP000718571"/>
    </source>
</evidence>
<feature type="coiled-coil region" evidence="6">
    <location>
        <begin position="639"/>
        <end position="701"/>
    </location>
</feature>
<dbReference type="SUPFAM" id="SSF57997">
    <property type="entry name" value="Tropomyosin"/>
    <property type="match status" value="2"/>
</dbReference>
<proteinExistence type="inferred from homology"/>
<feature type="coiled-coil region" evidence="6">
    <location>
        <begin position="733"/>
        <end position="873"/>
    </location>
</feature>
<dbReference type="InterPro" id="IPR011890">
    <property type="entry name" value="SMC_prok"/>
</dbReference>
<accession>A0A8T3V112</accession>
<dbReference type="Proteomes" id="UP000718571">
    <property type="component" value="Unassembled WGS sequence"/>
</dbReference>
<dbReference type="Gene3D" id="3.30.70.1620">
    <property type="match status" value="1"/>
</dbReference>
<dbReference type="PANTHER" id="PTHR43977">
    <property type="entry name" value="STRUCTURAL MAINTENANCE OF CHROMOSOMES PROTEIN 3"/>
    <property type="match status" value="1"/>
</dbReference>
<dbReference type="InterPro" id="IPR003395">
    <property type="entry name" value="RecF/RecN/SMC_N"/>
</dbReference>
<dbReference type="GO" id="GO:0005694">
    <property type="term" value="C:chromosome"/>
    <property type="evidence" value="ECO:0007669"/>
    <property type="project" value="InterPro"/>
</dbReference>
<keyword evidence="2 6" id="KW-0547">Nucleotide-binding</keyword>
<name>A0A8T3V112_9ARCH</name>
<dbReference type="EMBL" id="JADFAR010000028">
    <property type="protein sequence ID" value="MBE5728675.1"/>
    <property type="molecule type" value="Genomic_DNA"/>
</dbReference>
<feature type="binding site" evidence="6">
    <location>
        <begin position="33"/>
        <end position="40"/>
    </location>
    <ligand>
        <name>ATP</name>
        <dbReference type="ChEBI" id="CHEBI:30616"/>
    </ligand>
</feature>
<evidence type="ECO:0000256" key="4">
    <source>
        <dbReference type="ARBA" id="ARBA00023054"/>
    </source>
</evidence>
<evidence type="ECO:0000256" key="2">
    <source>
        <dbReference type="ARBA" id="ARBA00022741"/>
    </source>
</evidence>
<dbReference type="InterPro" id="IPR036277">
    <property type="entry name" value="SMC_hinge_sf"/>
</dbReference>
<comment type="domain">
    <text evidence="6">Contains large globular domains required for ATP hydrolysis at each terminus and a third globular domain forming a flexible hinge near the middle of the molecule. These domains are separated by coiled-coil structures.</text>
</comment>
<dbReference type="GO" id="GO:0005524">
    <property type="term" value="F:ATP binding"/>
    <property type="evidence" value="ECO:0007669"/>
    <property type="project" value="UniProtKB-UniRule"/>
</dbReference>
<dbReference type="Gene3D" id="3.40.50.300">
    <property type="entry name" value="P-loop containing nucleotide triphosphate hydrolases"/>
    <property type="match status" value="2"/>
</dbReference>
<keyword evidence="3 6" id="KW-0067">ATP-binding</keyword>
<dbReference type="SMART" id="SM00968">
    <property type="entry name" value="SMC_hinge"/>
    <property type="match status" value="1"/>
</dbReference>
<dbReference type="Gene3D" id="1.20.1060.20">
    <property type="match status" value="1"/>
</dbReference>
<dbReference type="Pfam" id="PF02463">
    <property type="entry name" value="SMC_N"/>
    <property type="match status" value="1"/>
</dbReference>
<evidence type="ECO:0000259" key="7">
    <source>
        <dbReference type="SMART" id="SM00968"/>
    </source>
</evidence>
<comment type="caution">
    <text evidence="8">The sequence shown here is derived from an EMBL/GenBank/DDBJ whole genome shotgun (WGS) entry which is preliminary data.</text>
</comment>
<keyword evidence="4 6" id="KW-0175">Coiled coil</keyword>
<dbReference type="GO" id="GO:0006260">
    <property type="term" value="P:DNA replication"/>
    <property type="evidence" value="ECO:0007669"/>
    <property type="project" value="UniProtKB-UniRule"/>
</dbReference>
<dbReference type="GO" id="GO:0005737">
    <property type="term" value="C:cytoplasm"/>
    <property type="evidence" value="ECO:0007669"/>
    <property type="project" value="UniProtKB-SubCell"/>
</dbReference>
<dbReference type="GO" id="GO:0007059">
    <property type="term" value="P:chromosome segregation"/>
    <property type="evidence" value="ECO:0007669"/>
    <property type="project" value="UniProtKB-UniRule"/>
</dbReference>
<dbReference type="SUPFAM" id="SSF75553">
    <property type="entry name" value="Smc hinge domain"/>
    <property type="match status" value="1"/>
</dbReference>
<feature type="coiled-coil region" evidence="6">
    <location>
        <begin position="193"/>
        <end position="462"/>
    </location>
</feature>
<dbReference type="AlphaFoldDB" id="A0A8T3V112"/>
<dbReference type="GO" id="GO:0007062">
    <property type="term" value="P:sister chromatid cohesion"/>
    <property type="evidence" value="ECO:0007669"/>
    <property type="project" value="InterPro"/>
</dbReference>
<evidence type="ECO:0000256" key="6">
    <source>
        <dbReference type="HAMAP-Rule" id="MF_01894"/>
    </source>
</evidence>
<dbReference type="Pfam" id="PF06470">
    <property type="entry name" value="SMC_hinge"/>
    <property type="match status" value="1"/>
</dbReference>
<dbReference type="InterPro" id="IPR027417">
    <property type="entry name" value="P-loop_NTPase"/>
</dbReference>
<protein>
    <recommendedName>
        <fullName evidence="6">Chromosome partition protein Smc</fullName>
    </recommendedName>
</protein>
<dbReference type="GO" id="GO:0003677">
    <property type="term" value="F:DNA binding"/>
    <property type="evidence" value="ECO:0007669"/>
    <property type="project" value="UniProtKB-UniRule"/>
</dbReference>
<gene>
    <name evidence="6 8" type="primary">smc</name>
    <name evidence="8" type="ORF">IHE51_02335</name>
</gene>
<dbReference type="InterPro" id="IPR024704">
    <property type="entry name" value="SMC"/>
</dbReference>
<evidence type="ECO:0000256" key="5">
    <source>
        <dbReference type="ARBA" id="ARBA00023125"/>
    </source>
</evidence>
<evidence type="ECO:0000313" key="8">
    <source>
        <dbReference type="EMBL" id="MBE5728675.1"/>
    </source>
</evidence>
<dbReference type="NCBIfam" id="TIGR02168">
    <property type="entry name" value="SMC_prok_B"/>
    <property type="match status" value="1"/>
</dbReference>
<evidence type="ECO:0000256" key="1">
    <source>
        <dbReference type="ARBA" id="ARBA00022490"/>
    </source>
</evidence>
<dbReference type="PIRSF" id="PIRSF005719">
    <property type="entry name" value="SMC"/>
    <property type="match status" value="1"/>
</dbReference>
<comment type="similarity">
    <text evidence="6">Belongs to the SMC family.</text>
</comment>
<dbReference type="HAMAP" id="MF_01894">
    <property type="entry name" value="Smc_prok"/>
    <property type="match status" value="1"/>
</dbReference>
<dbReference type="InterPro" id="IPR010935">
    <property type="entry name" value="SMC_hinge"/>
</dbReference>
<comment type="function">
    <text evidence="6">Required for chromosome condensation and partitioning.</text>
</comment>
<dbReference type="GO" id="GO:0030261">
    <property type="term" value="P:chromosome condensation"/>
    <property type="evidence" value="ECO:0007669"/>
    <property type="project" value="InterPro"/>
</dbReference>
<dbReference type="Gene3D" id="1.10.287.1490">
    <property type="match status" value="2"/>
</dbReference>
<keyword evidence="5 6" id="KW-0238">DNA-binding</keyword>